<accession>A0ACC1QYM1</accession>
<keyword evidence="2" id="KW-1185">Reference proteome</keyword>
<name>A0ACC1QYM1_9HYPO</name>
<reference evidence="1" key="1">
    <citation type="submission" date="2022-07" db="EMBL/GenBank/DDBJ databases">
        <title>Genome Sequence of Lecanicillium saksenae.</title>
        <authorList>
            <person name="Buettner E."/>
        </authorList>
    </citation>
    <scope>NUCLEOTIDE SEQUENCE</scope>
    <source>
        <strain evidence="1">VT-O1</strain>
    </source>
</reference>
<gene>
    <name evidence="1" type="ORF">NLG97_g4416</name>
</gene>
<sequence length="566" mass="59404">MRGALLSVLATLAAASPMQQDMVVKHALPSVPTGWQVKSAAPPALKINMHIGLKEQNLDQLQQRLLAMSDPEHAEYGKHMSRDEVEALTAPSDANVAAVKSWLAAHGITAGDVSNGFLKISLTTAQAEKLLGTKYNVYHHAEKDTFTARTMQYSVPANLQDKISTIQPTTFFGDMGLIKPVIAPLPENTGSVHTRASCGFGVNPSCLKSLYNINYTAKGGNTSIGIAGYLGEVASKSDLSSFLRSYTQIPSSATFSVELVNGGRNSGGGTLEADLDTQYAMALTYPISNVFYETGGQPPFNPDDGTPSNNNEPYLDWLNYLATKDSVPQTMSSSYGDNEQTVPKDYADKVCDQFMKLGARGVSVLVSSGDGGVSGGQPSDCRTNDGSGRTMFLPTFPASCPWVTAVGGTTSSGPEYAASLSSGGFSNYYTTPDYQSSSTSGYLSQLGNQYSGMFNPQGRGIPDVAAQAINFAIVQGGGQTGASGTSCSAPTFAGIVALLNDYRASQGKAPLGFLNPFLYSKGVQGLNDITSGNNPGCNTNGFEAATGWDPVTGLGTPNFGSLKNLV</sequence>
<comment type="caution">
    <text evidence="1">The sequence shown here is derived from an EMBL/GenBank/DDBJ whole genome shotgun (WGS) entry which is preliminary data.</text>
</comment>
<proteinExistence type="predicted"/>
<organism evidence="1 2">
    <name type="scientific">Lecanicillium saksenae</name>
    <dbReference type="NCBI Taxonomy" id="468837"/>
    <lineage>
        <taxon>Eukaryota</taxon>
        <taxon>Fungi</taxon>
        <taxon>Dikarya</taxon>
        <taxon>Ascomycota</taxon>
        <taxon>Pezizomycotina</taxon>
        <taxon>Sordariomycetes</taxon>
        <taxon>Hypocreomycetidae</taxon>
        <taxon>Hypocreales</taxon>
        <taxon>Cordycipitaceae</taxon>
        <taxon>Lecanicillium</taxon>
    </lineage>
</organism>
<dbReference type="Proteomes" id="UP001148737">
    <property type="component" value="Unassembled WGS sequence"/>
</dbReference>
<evidence type="ECO:0000313" key="2">
    <source>
        <dbReference type="Proteomes" id="UP001148737"/>
    </source>
</evidence>
<dbReference type="EMBL" id="JANAKD010000434">
    <property type="protein sequence ID" value="KAJ3493922.1"/>
    <property type="molecule type" value="Genomic_DNA"/>
</dbReference>
<protein>
    <submittedName>
        <fullName evidence="1">Uncharacterized protein</fullName>
    </submittedName>
</protein>
<evidence type="ECO:0000313" key="1">
    <source>
        <dbReference type="EMBL" id="KAJ3493922.1"/>
    </source>
</evidence>